<proteinExistence type="inferred from homology"/>
<keyword evidence="2" id="KW-0489">Methyltransferase</keyword>
<dbReference type="EMBL" id="JADGJQ010000086">
    <property type="protein sequence ID" value="KAJ3171378.1"/>
    <property type="molecule type" value="Genomic_DNA"/>
</dbReference>
<dbReference type="InterPro" id="IPR013216">
    <property type="entry name" value="Methyltransf_11"/>
</dbReference>
<organism evidence="5 6">
    <name type="scientific">Geranomyces variabilis</name>
    <dbReference type="NCBI Taxonomy" id="109894"/>
    <lineage>
        <taxon>Eukaryota</taxon>
        <taxon>Fungi</taxon>
        <taxon>Fungi incertae sedis</taxon>
        <taxon>Chytridiomycota</taxon>
        <taxon>Chytridiomycota incertae sedis</taxon>
        <taxon>Chytridiomycetes</taxon>
        <taxon>Spizellomycetales</taxon>
        <taxon>Powellomycetaceae</taxon>
        <taxon>Geranomyces</taxon>
    </lineage>
</organism>
<dbReference type="InterPro" id="IPR029063">
    <property type="entry name" value="SAM-dependent_MTases_sf"/>
</dbReference>
<evidence type="ECO:0000313" key="5">
    <source>
        <dbReference type="EMBL" id="KAJ3171378.1"/>
    </source>
</evidence>
<dbReference type="GO" id="GO:0032259">
    <property type="term" value="P:methylation"/>
    <property type="evidence" value="ECO:0007669"/>
    <property type="project" value="UniProtKB-KW"/>
</dbReference>
<dbReference type="PANTHER" id="PTHR44942">
    <property type="entry name" value="METHYLTRANSF_11 DOMAIN-CONTAINING PROTEIN"/>
    <property type="match status" value="1"/>
</dbReference>
<keyword evidence="6" id="KW-1185">Reference proteome</keyword>
<dbReference type="PANTHER" id="PTHR44942:SF4">
    <property type="entry name" value="METHYLTRANSFERASE TYPE 11 DOMAIN-CONTAINING PROTEIN"/>
    <property type="match status" value="1"/>
</dbReference>
<reference evidence="5" key="1">
    <citation type="submission" date="2020-05" db="EMBL/GenBank/DDBJ databases">
        <title>Phylogenomic resolution of chytrid fungi.</title>
        <authorList>
            <person name="Stajich J.E."/>
            <person name="Amses K."/>
            <person name="Simmons R."/>
            <person name="Seto K."/>
            <person name="Myers J."/>
            <person name="Bonds A."/>
            <person name="Quandt C.A."/>
            <person name="Barry K."/>
            <person name="Liu P."/>
            <person name="Grigoriev I."/>
            <person name="Longcore J.E."/>
            <person name="James T.Y."/>
        </authorList>
    </citation>
    <scope>NUCLEOTIDE SEQUENCE</scope>
    <source>
        <strain evidence="5">JEL0379</strain>
    </source>
</reference>
<sequence length="271" mass="30109">MSTFAKASFNANAYRSFRPEYSPQFYTAFLGYHHGARDTAIDVGAGTLQVGRALAKHFGAVKATDPSEAMVKSASDDLPSNTTVTVASAESLPFDAESADVVVSGQAAHWFDLPKFYAEAHRVLKPNGTVAVWGYGFCNFSARPSATKLFLQFALGDKPGQLGPYWEPGRKIVDDKYAGFEAVARAAGFLEVQRWEYPGNKHPLIERNFSVNKFQAYLKTWSAYKTYVDKHPDEADPVDAFIEQFAKEERVADRDEEWQVEWSGVAILGRK</sequence>
<dbReference type="GO" id="GO:0008757">
    <property type="term" value="F:S-adenosylmethionine-dependent methyltransferase activity"/>
    <property type="evidence" value="ECO:0007669"/>
    <property type="project" value="InterPro"/>
</dbReference>
<name>A0AAD5TDL0_9FUNG</name>
<evidence type="ECO:0000256" key="2">
    <source>
        <dbReference type="ARBA" id="ARBA00022603"/>
    </source>
</evidence>
<evidence type="ECO:0000313" key="6">
    <source>
        <dbReference type="Proteomes" id="UP001212152"/>
    </source>
</evidence>
<dbReference type="Proteomes" id="UP001212152">
    <property type="component" value="Unassembled WGS sequence"/>
</dbReference>
<evidence type="ECO:0000256" key="3">
    <source>
        <dbReference type="ARBA" id="ARBA00022679"/>
    </source>
</evidence>
<gene>
    <name evidence="5" type="ORF">HDU87_008336</name>
</gene>
<evidence type="ECO:0000256" key="1">
    <source>
        <dbReference type="ARBA" id="ARBA00008361"/>
    </source>
</evidence>
<dbReference type="SUPFAM" id="SSF53335">
    <property type="entry name" value="S-adenosyl-L-methionine-dependent methyltransferases"/>
    <property type="match status" value="1"/>
</dbReference>
<dbReference type="InterPro" id="IPR051052">
    <property type="entry name" value="Diverse_substrate_MTase"/>
</dbReference>
<accession>A0AAD5TDL0</accession>
<comment type="caution">
    <text evidence="5">The sequence shown here is derived from an EMBL/GenBank/DDBJ whole genome shotgun (WGS) entry which is preliminary data.</text>
</comment>
<dbReference type="AlphaFoldDB" id="A0AAD5TDL0"/>
<protein>
    <recommendedName>
        <fullName evidence="4">Methyltransferase type 11 domain-containing protein</fullName>
    </recommendedName>
</protein>
<evidence type="ECO:0000259" key="4">
    <source>
        <dbReference type="Pfam" id="PF08241"/>
    </source>
</evidence>
<dbReference type="Gene3D" id="3.40.50.150">
    <property type="entry name" value="Vaccinia Virus protein VP39"/>
    <property type="match status" value="1"/>
</dbReference>
<dbReference type="Pfam" id="PF08241">
    <property type="entry name" value="Methyltransf_11"/>
    <property type="match status" value="1"/>
</dbReference>
<dbReference type="CDD" id="cd02440">
    <property type="entry name" value="AdoMet_MTases"/>
    <property type="match status" value="1"/>
</dbReference>
<comment type="similarity">
    <text evidence="1">Belongs to the methyltransferase superfamily.</text>
</comment>
<feature type="domain" description="Methyltransferase type 11" evidence="4">
    <location>
        <begin position="41"/>
        <end position="131"/>
    </location>
</feature>
<keyword evidence="3" id="KW-0808">Transferase</keyword>